<dbReference type="Proteomes" id="UP000028058">
    <property type="component" value="Unassembled WGS sequence"/>
</dbReference>
<dbReference type="OrthoDB" id="4144896at2"/>
<comment type="caution">
    <text evidence="1">The sequence shown here is derived from an EMBL/GenBank/DDBJ whole genome shotgun (WGS) entry which is preliminary data.</text>
</comment>
<evidence type="ECO:0000313" key="1">
    <source>
        <dbReference type="EMBL" id="RKM93144.1"/>
    </source>
</evidence>
<sequence length="178" mass="20322">MSLRRLRRNCEERLADLPVPSPFSVPALVRNMEAVSGRRIILMPLPDHMQHPDTACGLRVKTPRWSLVLFKRRATENQTNHTILHELGHEWFDHGGTLTPEDLHRQVPTLGPRLIARFIGGVAIQARSHYDTVEEREAEVSASLIPLMARDQPVRDDVLGRLDSSLSRPVASRRRRRP</sequence>
<organism evidence="1 2">
    <name type="scientific">Streptomyces xinghaiensis</name>
    <dbReference type="NCBI Taxonomy" id="1038928"/>
    <lineage>
        <taxon>Bacteria</taxon>
        <taxon>Bacillati</taxon>
        <taxon>Actinomycetota</taxon>
        <taxon>Actinomycetes</taxon>
        <taxon>Kitasatosporales</taxon>
        <taxon>Streptomycetaceae</taxon>
        <taxon>Streptomyces</taxon>
    </lineage>
</organism>
<evidence type="ECO:0000313" key="2">
    <source>
        <dbReference type="Proteomes" id="UP000028058"/>
    </source>
</evidence>
<gene>
    <name evidence="1" type="ORF">SFRA_021775</name>
</gene>
<dbReference type="EMBL" id="JNAD02000011">
    <property type="protein sequence ID" value="RKM93144.1"/>
    <property type="molecule type" value="Genomic_DNA"/>
</dbReference>
<reference evidence="1 2" key="1">
    <citation type="journal article" date="2014" name="Genome Announc.">
        <title>Draft Genome Sequence of Streptomyces fradiae ATCC 19609, a Strain Highly Sensitive to Antibiotics.</title>
        <authorList>
            <person name="Bekker O.B."/>
            <person name="Klimina K.M."/>
            <person name="Vatlin A.A."/>
            <person name="Zakharevich N.V."/>
            <person name="Kasianov A.S."/>
            <person name="Danilenko V.N."/>
        </authorList>
    </citation>
    <scope>NUCLEOTIDE SEQUENCE [LARGE SCALE GENOMIC DNA]</scope>
    <source>
        <strain evidence="1 2">ATCC 19609</strain>
    </source>
</reference>
<keyword evidence="2" id="KW-1185">Reference proteome</keyword>
<proteinExistence type="predicted"/>
<name>A0A3R7HBI0_9ACTN</name>
<dbReference type="AlphaFoldDB" id="A0A3R7HBI0"/>
<protein>
    <submittedName>
        <fullName evidence="1">Toxin</fullName>
    </submittedName>
</protein>
<accession>A0A3R7HBI0</accession>
<dbReference type="RefSeq" id="WP_043466929.1">
    <property type="nucleotide sequence ID" value="NZ_CP134822.1"/>
</dbReference>